<comment type="caution">
    <text evidence="3">The sequence shown here is derived from an EMBL/GenBank/DDBJ whole genome shotgun (WGS) entry which is preliminary data.</text>
</comment>
<name>A0A2P8DM59_9ACTN</name>
<organism evidence="3 4">
    <name type="scientific">Haloactinopolyspora alba</name>
    <dbReference type="NCBI Taxonomy" id="648780"/>
    <lineage>
        <taxon>Bacteria</taxon>
        <taxon>Bacillati</taxon>
        <taxon>Actinomycetota</taxon>
        <taxon>Actinomycetes</taxon>
        <taxon>Jiangellales</taxon>
        <taxon>Jiangellaceae</taxon>
        <taxon>Haloactinopolyspora</taxon>
    </lineage>
</organism>
<feature type="region of interest" description="Disordered" evidence="1">
    <location>
        <begin position="538"/>
        <end position="583"/>
    </location>
</feature>
<accession>A0A2P8DM59</accession>
<dbReference type="Pfam" id="PF20211">
    <property type="entry name" value="DUF6571"/>
    <property type="match status" value="1"/>
</dbReference>
<dbReference type="CDD" id="cd20745">
    <property type="entry name" value="FIX_RhsA_AHH_HNH-like"/>
    <property type="match status" value="1"/>
</dbReference>
<dbReference type="OrthoDB" id="4981820at2"/>
<dbReference type="EMBL" id="PYGE01000020">
    <property type="protein sequence ID" value="PSK98285.1"/>
    <property type="molecule type" value="Genomic_DNA"/>
</dbReference>
<dbReference type="AlphaFoldDB" id="A0A2P8DM59"/>
<keyword evidence="4" id="KW-1185">Reference proteome</keyword>
<dbReference type="InterPro" id="IPR046701">
    <property type="entry name" value="DUF6571"/>
</dbReference>
<reference evidence="3 4" key="1">
    <citation type="submission" date="2018-03" db="EMBL/GenBank/DDBJ databases">
        <title>Genomic Encyclopedia of Archaeal and Bacterial Type Strains, Phase II (KMG-II): from individual species to whole genera.</title>
        <authorList>
            <person name="Goeker M."/>
        </authorList>
    </citation>
    <scope>NUCLEOTIDE SEQUENCE [LARGE SCALE GENOMIC DNA]</scope>
    <source>
        <strain evidence="3 4">DSM 45211</strain>
    </source>
</reference>
<evidence type="ECO:0000259" key="2">
    <source>
        <dbReference type="Pfam" id="PF20211"/>
    </source>
</evidence>
<sequence length="583" mass="62971">MAMASIDLGHMADLVKALEDASTEVGERAGRVRYNLSDVHLSTDALNRVNGVEAWIDDQLPGVRRRLALARHVEAQEPGPQTFAEIDESKISTATPAEARERANDAAELMEDFDGGVPSQELVDLMSDNATDPYFAQQLAKKISPEKASEIVLGLSSARRVMSQYTRTRADLQEIEEFDSAYDSLLESMGTSLGLATQNTGDLALDDKYADRWLDAITDEQAMAGQASALGLVVSRGDWSTDFLTTLAQGVYDYEREYDQRGMWQQRASGGMSSQMYGAIDPVHGAEDGAPSGYTEYYDPLAGILDAVGRNPEAGHELFGSGNTVEIEADGEKTDVNAFMEYLIARRKWPVDDGAAAQSALATAMTPFEGGDVVSADIASDAQSITTMKAKEIEERRGDTNWLSEIGHLVLDGLGMVPVVGEPADAVNAIWYAAEGNVIDSGLSAAGMIPFLGWGATGGKWTRRALTADELAALRAADDAGDAAIKPNMGDYFTGGAKPKASELDVWAQAQGWTRSQTENGPLKFTDENGVVRMTIKRGSPRAPGSEHPHVEIRDETGQRTDPFGNPVTRKSPNNHTPIEWDW</sequence>
<proteinExistence type="predicted"/>
<dbReference type="Proteomes" id="UP000243528">
    <property type="component" value="Unassembled WGS sequence"/>
</dbReference>
<feature type="compositionally biased region" description="Basic and acidic residues" evidence="1">
    <location>
        <begin position="545"/>
        <end position="559"/>
    </location>
</feature>
<evidence type="ECO:0000313" key="4">
    <source>
        <dbReference type="Proteomes" id="UP000243528"/>
    </source>
</evidence>
<evidence type="ECO:0000256" key="1">
    <source>
        <dbReference type="SAM" id="MobiDB-lite"/>
    </source>
</evidence>
<feature type="domain" description="DUF6571" evidence="2">
    <location>
        <begin position="97"/>
        <end position="324"/>
    </location>
</feature>
<dbReference type="RefSeq" id="WP_106539250.1">
    <property type="nucleotide sequence ID" value="NZ_PYGE01000020.1"/>
</dbReference>
<gene>
    <name evidence="3" type="ORF">CLV30_12071</name>
</gene>
<evidence type="ECO:0000313" key="3">
    <source>
        <dbReference type="EMBL" id="PSK98285.1"/>
    </source>
</evidence>
<protein>
    <recommendedName>
        <fullName evidence="2">DUF6571 domain-containing protein</fullName>
    </recommendedName>
</protein>